<dbReference type="GO" id="GO:0022857">
    <property type="term" value="F:transmembrane transporter activity"/>
    <property type="evidence" value="ECO:0007669"/>
    <property type="project" value="InterPro"/>
</dbReference>
<feature type="transmembrane region" description="Helical" evidence="6">
    <location>
        <begin position="326"/>
        <end position="350"/>
    </location>
</feature>
<evidence type="ECO:0000256" key="1">
    <source>
        <dbReference type="ARBA" id="ARBA00004141"/>
    </source>
</evidence>
<evidence type="ECO:0000256" key="6">
    <source>
        <dbReference type="SAM" id="Phobius"/>
    </source>
</evidence>
<name>R4X9R6_TAPDE</name>
<feature type="transmembrane region" description="Helical" evidence="6">
    <location>
        <begin position="452"/>
        <end position="473"/>
    </location>
</feature>
<feature type="transmembrane region" description="Helical" evidence="6">
    <location>
        <begin position="149"/>
        <end position="166"/>
    </location>
</feature>
<dbReference type="InterPro" id="IPR020846">
    <property type="entry name" value="MFS_dom"/>
</dbReference>
<dbReference type="Pfam" id="PF07690">
    <property type="entry name" value="MFS_1"/>
    <property type="match status" value="1"/>
</dbReference>
<dbReference type="EMBL" id="CAHR02000086">
    <property type="protein sequence ID" value="CCG82475.1"/>
    <property type="molecule type" value="Genomic_DNA"/>
</dbReference>
<dbReference type="PANTHER" id="PTHR10924">
    <property type="entry name" value="MAJOR FACILITATOR SUPERFAMILY PROTEIN-RELATED"/>
    <property type="match status" value="1"/>
</dbReference>
<organism evidence="8 9">
    <name type="scientific">Taphrina deformans (strain PYCC 5710 / ATCC 11124 / CBS 356.35 / IMI 108563 / JCM 9778 / NBRC 8474)</name>
    <name type="common">Peach leaf curl fungus</name>
    <name type="synonym">Lalaria deformans</name>
    <dbReference type="NCBI Taxonomy" id="1097556"/>
    <lineage>
        <taxon>Eukaryota</taxon>
        <taxon>Fungi</taxon>
        <taxon>Dikarya</taxon>
        <taxon>Ascomycota</taxon>
        <taxon>Taphrinomycotina</taxon>
        <taxon>Taphrinomycetes</taxon>
        <taxon>Taphrinales</taxon>
        <taxon>Taphrinaceae</taxon>
        <taxon>Taphrina</taxon>
    </lineage>
</organism>
<feature type="transmembrane region" description="Helical" evidence="6">
    <location>
        <begin position="240"/>
        <end position="259"/>
    </location>
</feature>
<dbReference type="OrthoDB" id="422206at2759"/>
<reference evidence="8 9" key="1">
    <citation type="journal article" date="2013" name="MBio">
        <title>Genome sequencing of the plant pathogen Taphrina deformans, the causal agent of peach leaf curl.</title>
        <authorList>
            <person name="Cisse O.H."/>
            <person name="Almeida J.M.G.C.F."/>
            <person name="Fonseca A."/>
            <person name="Kumar A.A."/>
            <person name="Salojaervi J."/>
            <person name="Overmyer K."/>
            <person name="Hauser P.M."/>
            <person name="Pagni M."/>
        </authorList>
    </citation>
    <scope>NUCLEOTIDE SEQUENCE [LARGE SCALE GENOMIC DNA]</scope>
    <source>
        <strain evidence="9">PYCC 5710 / ATCC 11124 / CBS 356.35 / IMI 108563 / JCM 9778 / NBRC 8474</strain>
    </source>
</reference>
<evidence type="ECO:0000256" key="5">
    <source>
        <dbReference type="SAM" id="MobiDB-lite"/>
    </source>
</evidence>
<dbReference type="InterPro" id="IPR011701">
    <property type="entry name" value="MFS"/>
</dbReference>
<feature type="transmembrane region" description="Helical" evidence="6">
    <location>
        <begin position="422"/>
        <end position="440"/>
    </location>
</feature>
<feature type="transmembrane region" description="Helical" evidence="6">
    <location>
        <begin position="387"/>
        <end position="410"/>
    </location>
</feature>
<evidence type="ECO:0000313" key="9">
    <source>
        <dbReference type="Proteomes" id="UP000013776"/>
    </source>
</evidence>
<dbReference type="InterPro" id="IPR049680">
    <property type="entry name" value="FLVCR1-2_SLC49-like"/>
</dbReference>
<dbReference type="PROSITE" id="PS50850">
    <property type="entry name" value="MFS"/>
    <property type="match status" value="1"/>
</dbReference>
<proteinExistence type="predicted"/>
<keyword evidence="3 6" id="KW-1133">Transmembrane helix</keyword>
<evidence type="ECO:0000256" key="3">
    <source>
        <dbReference type="ARBA" id="ARBA00022989"/>
    </source>
</evidence>
<accession>R4X9R6</accession>
<evidence type="ECO:0000313" key="8">
    <source>
        <dbReference type="EMBL" id="CCG82475.1"/>
    </source>
</evidence>
<feature type="transmembrane region" description="Helical" evidence="6">
    <location>
        <begin position="293"/>
        <end position="314"/>
    </location>
</feature>
<dbReference type="Proteomes" id="UP000013776">
    <property type="component" value="Unassembled WGS sequence"/>
</dbReference>
<evidence type="ECO:0000256" key="4">
    <source>
        <dbReference type="ARBA" id="ARBA00023136"/>
    </source>
</evidence>
<dbReference type="GO" id="GO:0016020">
    <property type="term" value="C:membrane"/>
    <property type="evidence" value="ECO:0007669"/>
    <property type="project" value="UniProtKB-SubCell"/>
</dbReference>
<comment type="caution">
    <text evidence="8">The sequence shown here is derived from an EMBL/GenBank/DDBJ whole genome shotgun (WGS) entry which is preliminary data.</text>
</comment>
<feature type="domain" description="Major facilitator superfamily (MFS) profile" evidence="7">
    <location>
        <begin position="84"/>
        <end position="478"/>
    </location>
</feature>
<keyword evidence="8" id="KW-0675">Receptor</keyword>
<evidence type="ECO:0000256" key="2">
    <source>
        <dbReference type="ARBA" id="ARBA00022692"/>
    </source>
</evidence>
<gene>
    <name evidence="8" type="ORF">TAPDE_002486</name>
</gene>
<protein>
    <submittedName>
        <fullName evidence="8">Cell surface receptor/MFS transporter</fullName>
    </submittedName>
</protein>
<feature type="transmembrane region" description="Helical" evidence="6">
    <location>
        <begin position="82"/>
        <end position="103"/>
    </location>
</feature>
<comment type="subcellular location">
    <subcellularLocation>
        <location evidence="1">Membrane</location>
        <topology evidence="1">Multi-pass membrane protein</topology>
    </subcellularLocation>
</comment>
<dbReference type="VEuPathDB" id="FungiDB:TAPDE_002486"/>
<dbReference type="SUPFAM" id="SSF103473">
    <property type="entry name" value="MFS general substrate transporter"/>
    <property type="match status" value="1"/>
</dbReference>
<feature type="transmembrane region" description="Helical" evidence="6">
    <location>
        <begin position="362"/>
        <end position="381"/>
    </location>
</feature>
<evidence type="ECO:0000259" key="7">
    <source>
        <dbReference type="PROSITE" id="PS50850"/>
    </source>
</evidence>
<feature type="region of interest" description="Disordered" evidence="5">
    <location>
        <begin position="1"/>
        <end position="24"/>
    </location>
</feature>
<dbReference type="Gene3D" id="1.20.1250.20">
    <property type="entry name" value="MFS general substrate transporter like domains"/>
    <property type="match status" value="2"/>
</dbReference>
<keyword evidence="2 6" id="KW-0812">Transmembrane</keyword>
<sequence>MKSTQEIHSKVLDSPQLDSSPQATKFSNRENLALAGDKSIVGTQNGHSDLPEREGILERTTTVDSQCEVPLSATPYKQGRRWFGLAVISLLNFMSAWSVVTYAPVADITRQHFQLSNLSPINWLYISSAFIYVAVSPASYLITRRSTKAALILSAFVLVLGSWLRYLGARLVSYPLLLVGQILCGASQPFALNIPSHYSSLWFPPRSRITATALMSLANPLGQAIGTLVVPFLATSPDTVSNMSLYVAILFTATVWAAVVTPERPQIHVVENAVHDSESITTSCKRLLRLREFYYLLVPFAIYVAAFNAFASLTQQLIQPYGYSDVQAGIIGAATIVVGLLASGISAPILDKTGAYKWPIRVCVVASTICYLVMIFAIRPYTVHGFVSIIVLAAIIGAASLILLPVVLELATDVSRPIPPELASSVLWTGGQGLGGVFILSMDKLRTADHKYTRSMIFLIVLTTVAVPFALALTQSRKVQECRPQSSGGGTGSAHVVYDSVATNA</sequence>
<dbReference type="PANTHER" id="PTHR10924:SF6">
    <property type="entry name" value="SOLUTE CARRIER FAMILY 49 MEMBER A3"/>
    <property type="match status" value="1"/>
</dbReference>
<dbReference type="eggNOG" id="KOG2563">
    <property type="taxonomic scope" value="Eukaryota"/>
</dbReference>
<dbReference type="InterPro" id="IPR036259">
    <property type="entry name" value="MFS_trans_sf"/>
</dbReference>
<keyword evidence="4 6" id="KW-0472">Membrane</keyword>
<feature type="compositionally biased region" description="Basic and acidic residues" evidence="5">
    <location>
        <begin position="1"/>
        <end position="11"/>
    </location>
</feature>
<feature type="transmembrane region" description="Helical" evidence="6">
    <location>
        <begin position="123"/>
        <end position="142"/>
    </location>
</feature>
<dbReference type="AlphaFoldDB" id="R4X9R6"/>
<keyword evidence="9" id="KW-1185">Reference proteome</keyword>